<dbReference type="EMBL" id="CABIJS010000299">
    <property type="protein sequence ID" value="VUZ48531.1"/>
    <property type="molecule type" value="Genomic_DNA"/>
</dbReference>
<protein>
    <submittedName>
        <fullName evidence="1">Uncharacterized protein</fullName>
    </submittedName>
</protein>
<accession>A0A564YMM0</accession>
<evidence type="ECO:0000313" key="1">
    <source>
        <dbReference type="EMBL" id="VUZ48531.1"/>
    </source>
</evidence>
<name>A0A564YMM0_HYMDI</name>
<gene>
    <name evidence="1" type="ORF">WMSIL1_LOCUS7827</name>
</gene>
<evidence type="ECO:0000313" key="2">
    <source>
        <dbReference type="Proteomes" id="UP000321570"/>
    </source>
</evidence>
<reference evidence="1 2" key="1">
    <citation type="submission" date="2019-07" db="EMBL/GenBank/DDBJ databases">
        <authorList>
            <person name="Jastrzebski P J."/>
            <person name="Paukszto L."/>
            <person name="Jastrzebski P J."/>
        </authorList>
    </citation>
    <scope>NUCLEOTIDE SEQUENCE [LARGE SCALE GENOMIC DNA]</scope>
    <source>
        <strain evidence="1 2">WMS-il1</strain>
    </source>
</reference>
<sequence length="80" mass="9122">RACGARLQRPPQPISSHCPYSLALFVFKDRARGQRLIRSSVRLKFFLSHRLRINKRPSLFNIFLVLATLETAQLTSGANL</sequence>
<feature type="non-terminal residue" evidence="1">
    <location>
        <position position="1"/>
    </location>
</feature>
<dbReference type="AlphaFoldDB" id="A0A564YMM0"/>
<organism evidence="1 2">
    <name type="scientific">Hymenolepis diminuta</name>
    <name type="common">Rat tapeworm</name>
    <dbReference type="NCBI Taxonomy" id="6216"/>
    <lineage>
        <taxon>Eukaryota</taxon>
        <taxon>Metazoa</taxon>
        <taxon>Spiralia</taxon>
        <taxon>Lophotrochozoa</taxon>
        <taxon>Platyhelminthes</taxon>
        <taxon>Cestoda</taxon>
        <taxon>Eucestoda</taxon>
        <taxon>Cyclophyllidea</taxon>
        <taxon>Hymenolepididae</taxon>
        <taxon>Hymenolepis</taxon>
    </lineage>
</organism>
<proteinExistence type="predicted"/>
<dbReference type="Proteomes" id="UP000321570">
    <property type="component" value="Unassembled WGS sequence"/>
</dbReference>
<keyword evidence="2" id="KW-1185">Reference proteome</keyword>